<dbReference type="InterPro" id="IPR033470">
    <property type="entry name" value="FakA-like_C"/>
</dbReference>
<dbReference type="AlphaFoldDB" id="A0A381W654"/>
<sequence length="97" mass="10901">AAKSTRIDSADIEQGQIIGRIEENMIITGETILEVLKNGILECNLPLVSLVTLYWGHTTNKDEAQETSDLLQRIFPNLELELVYGGQPHYNYIVSLE</sequence>
<feature type="domain" description="Fatty acid kinase subunit A-like C-terminal" evidence="1">
    <location>
        <begin position="1"/>
        <end position="97"/>
    </location>
</feature>
<evidence type="ECO:0000313" key="2">
    <source>
        <dbReference type="EMBL" id="SVA47994.1"/>
    </source>
</evidence>
<accession>A0A381W654</accession>
<organism evidence="2">
    <name type="scientific">marine metagenome</name>
    <dbReference type="NCBI Taxonomy" id="408172"/>
    <lineage>
        <taxon>unclassified sequences</taxon>
        <taxon>metagenomes</taxon>
        <taxon>ecological metagenomes</taxon>
    </lineage>
</organism>
<name>A0A381W654_9ZZZZ</name>
<reference evidence="2" key="1">
    <citation type="submission" date="2018-05" db="EMBL/GenBank/DDBJ databases">
        <authorList>
            <person name="Lanie J.A."/>
            <person name="Ng W.-L."/>
            <person name="Kazmierczak K.M."/>
            <person name="Andrzejewski T.M."/>
            <person name="Davidsen T.M."/>
            <person name="Wayne K.J."/>
            <person name="Tettelin H."/>
            <person name="Glass J.I."/>
            <person name="Rusch D."/>
            <person name="Podicherti R."/>
            <person name="Tsui H.-C.T."/>
            <person name="Winkler M.E."/>
        </authorList>
    </citation>
    <scope>NUCLEOTIDE SEQUENCE</scope>
</reference>
<dbReference type="EMBL" id="UINC01010819">
    <property type="protein sequence ID" value="SVA47994.1"/>
    <property type="molecule type" value="Genomic_DNA"/>
</dbReference>
<evidence type="ECO:0000259" key="1">
    <source>
        <dbReference type="Pfam" id="PF13684"/>
    </source>
</evidence>
<feature type="non-terminal residue" evidence="2">
    <location>
        <position position="1"/>
    </location>
</feature>
<protein>
    <recommendedName>
        <fullName evidence="1">Fatty acid kinase subunit A-like C-terminal domain-containing protein</fullName>
    </recommendedName>
</protein>
<gene>
    <name evidence="2" type="ORF">METZ01_LOCUS100848</name>
</gene>
<dbReference type="Pfam" id="PF13684">
    <property type="entry name" value="FakA-like_C"/>
    <property type="match status" value="1"/>
</dbReference>
<proteinExistence type="predicted"/>